<organism evidence="2 3">
    <name type="scientific">Tardiphaga alba</name>
    <dbReference type="NCBI Taxonomy" id="340268"/>
    <lineage>
        <taxon>Bacteria</taxon>
        <taxon>Pseudomonadati</taxon>
        <taxon>Pseudomonadota</taxon>
        <taxon>Alphaproteobacteria</taxon>
        <taxon>Hyphomicrobiales</taxon>
        <taxon>Nitrobacteraceae</taxon>
        <taxon>Tardiphaga</taxon>
    </lineage>
</organism>
<feature type="signal peptide" evidence="1">
    <location>
        <begin position="1"/>
        <end position="25"/>
    </location>
</feature>
<name>A0ABX8A5Q2_9BRAD</name>
<protein>
    <submittedName>
        <fullName evidence="2">Uncharacterized protein</fullName>
    </submittedName>
</protein>
<keyword evidence="3" id="KW-1185">Reference proteome</keyword>
<evidence type="ECO:0000313" key="2">
    <source>
        <dbReference type="EMBL" id="QUS38029.1"/>
    </source>
</evidence>
<keyword evidence="1" id="KW-0732">Signal</keyword>
<feature type="chain" id="PRO_5045619900" evidence="1">
    <location>
        <begin position="26"/>
        <end position="301"/>
    </location>
</feature>
<reference evidence="2 3" key="1">
    <citation type="submission" date="2019-02" db="EMBL/GenBank/DDBJ databases">
        <title>Emended description of the genus Rhodopseudomonas and description of Rhodopseudomonas albus sp. nov., a non-phototrophic, heavy-metal-tolerant bacterium isolated from garden soil.</title>
        <authorList>
            <person name="Bao Z."/>
            <person name="Cao W.W."/>
            <person name="Sato Y."/>
            <person name="Nishizawa T."/>
            <person name="Zhao J."/>
            <person name="Guo Y."/>
            <person name="Ohta H."/>
        </authorList>
    </citation>
    <scope>NUCLEOTIDE SEQUENCE [LARGE SCALE GENOMIC DNA]</scope>
    <source>
        <strain evidence="2 3">SK50-23</strain>
    </source>
</reference>
<dbReference type="RefSeq" id="WP_211911560.1">
    <property type="nucleotide sequence ID" value="NZ_CP036498.1"/>
</dbReference>
<evidence type="ECO:0000256" key="1">
    <source>
        <dbReference type="SAM" id="SignalP"/>
    </source>
</evidence>
<dbReference type="Proteomes" id="UP000682843">
    <property type="component" value="Chromosome"/>
</dbReference>
<gene>
    <name evidence="2" type="ORF">RPMA_03515</name>
</gene>
<evidence type="ECO:0000313" key="3">
    <source>
        <dbReference type="Proteomes" id="UP000682843"/>
    </source>
</evidence>
<accession>A0ABX8A5Q2</accession>
<proteinExistence type="predicted"/>
<dbReference type="EMBL" id="CP036498">
    <property type="protein sequence ID" value="QUS38029.1"/>
    <property type="molecule type" value="Genomic_DNA"/>
</dbReference>
<sequence>MYCVRAAVRIAMLLVLFASLLPADAWSEAQPPAQLAQVTPTDRVRPGGFVVGADAIAHSAKPGLFVRLGERISRQALKRRFIGYDVRYTKEEGCLICAVITGPDGQFDIDFDKDGRTVARLRTSDDRIRDAQGNRRGSPLRDALGTDTAICDAGETTTCVATAAASLHYMVAEDERCAISVTEKQPTKIPACARIDGFQLDAPETTPKKSEDYTLVCRSQLHQSSNRAEITTKVGIPITVKVQFTGGETTWIDPRDKTETVFENLTASIGNQIVRGGQVKGSTFGSSTSYDSSFGPTGRAA</sequence>